<dbReference type="PROSITE" id="PS52004">
    <property type="entry name" value="KS3_2"/>
    <property type="match status" value="1"/>
</dbReference>
<comment type="caution">
    <text evidence="3">The sequence shown here is derived from an EMBL/GenBank/DDBJ whole genome shotgun (WGS) entry which is preliminary data.</text>
</comment>
<dbReference type="InterPro" id="IPR020615">
    <property type="entry name" value="Thiolase_acyl_enz_int_AS"/>
</dbReference>
<accession>X1F5I8</accession>
<feature type="domain" description="Ketosynthase family 3 (KS3)" evidence="2">
    <location>
        <begin position="12"/>
        <end position="212"/>
    </location>
</feature>
<dbReference type="PROSITE" id="PS00606">
    <property type="entry name" value="KS3_1"/>
    <property type="match status" value="1"/>
</dbReference>
<keyword evidence="1" id="KW-0808">Transferase</keyword>
<dbReference type="GO" id="GO:0005829">
    <property type="term" value="C:cytosol"/>
    <property type="evidence" value="ECO:0007669"/>
    <property type="project" value="TreeGrafter"/>
</dbReference>
<dbReference type="SUPFAM" id="SSF53901">
    <property type="entry name" value="Thiolase-like"/>
    <property type="match status" value="1"/>
</dbReference>
<protein>
    <recommendedName>
        <fullName evidence="2">Ketosynthase family 3 (KS3) domain-containing protein</fullName>
    </recommendedName>
</protein>
<reference evidence="3" key="1">
    <citation type="journal article" date="2014" name="Front. Microbiol.">
        <title>High frequency of phylogenetically diverse reductive dehalogenase-homologous genes in deep subseafloor sedimentary metagenomes.</title>
        <authorList>
            <person name="Kawai M."/>
            <person name="Futagami T."/>
            <person name="Toyoda A."/>
            <person name="Takaki Y."/>
            <person name="Nishi S."/>
            <person name="Hori S."/>
            <person name="Arai W."/>
            <person name="Tsubouchi T."/>
            <person name="Morono Y."/>
            <person name="Uchiyama I."/>
            <person name="Ito T."/>
            <person name="Fujiyama A."/>
            <person name="Inagaki F."/>
            <person name="Takami H."/>
        </authorList>
    </citation>
    <scope>NUCLEOTIDE SEQUENCE</scope>
    <source>
        <strain evidence="3">Expedition CK06-06</strain>
    </source>
</reference>
<dbReference type="GO" id="GO:0006633">
    <property type="term" value="P:fatty acid biosynthetic process"/>
    <property type="evidence" value="ECO:0007669"/>
    <property type="project" value="InterPro"/>
</dbReference>
<sequence length="212" mass="23137">MNMNTIKRNPHETRVVITGMGTINPLANTINEFWDNLIEGKSGIRLVKHTDLSDFSVQIGGEVDYPDLSEYFPQKMLRRLDRFIIFGHVAATRAFKDAGLEPIDIEKAPHLYGTIIGTGDAGSGLHYRMFQQIQEVGMDHASPFYVIGVIPNMPPAYFSKENNFQGPNFSVNSACATSNHAIGTAASMIKMGLAEVMLAGGTEAVLNVAGFS</sequence>
<gene>
    <name evidence="3" type="ORF">S01H4_54860</name>
</gene>
<evidence type="ECO:0000259" key="2">
    <source>
        <dbReference type="PROSITE" id="PS52004"/>
    </source>
</evidence>
<proteinExistence type="predicted"/>
<evidence type="ECO:0000256" key="1">
    <source>
        <dbReference type="ARBA" id="ARBA00022679"/>
    </source>
</evidence>
<feature type="non-terminal residue" evidence="3">
    <location>
        <position position="212"/>
    </location>
</feature>
<dbReference type="InterPro" id="IPR014030">
    <property type="entry name" value="Ketoacyl_synth_N"/>
</dbReference>
<dbReference type="InterPro" id="IPR018201">
    <property type="entry name" value="Ketoacyl_synth_AS"/>
</dbReference>
<dbReference type="PANTHER" id="PTHR11712">
    <property type="entry name" value="POLYKETIDE SYNTHASE-RELATED"/>
    <property type="match status" value="1"/>
</dbReference>
<organism evidence="3">
    <name type="scientific">marine sediment metagenome</name>
    <dbReference type="NCBI Taxonomy" id="412755"/>
    <lineage>
        <taxon>unclassified sequences</taxon>
        <taxon>metagenomes</taxon>
        <taxon>ecological metagenomes</taxon>
    </lineage>
</organism>
<dbReference type="InterPro" id="IPR016039">
    <property type="entry name" value="Thiolase-like"/>
</dbReference>
<dbReference type="GO" id="GO:0004315">
    <property type="term" value="F:3-oxoacyl-[acyl-carrier-protein] synthase activity"/>
    <property type="evidence" value="ECO:0007669"/>
    <property type="project" value="InterPro"/>
</dbReference>
<evidence type="ECO:0000313" key="3">
    <source>
        <dbReference type="EMBL" id="GAH16033.1"/>
    </source>
</evidence>
<dbReference type="EMBL" id="BART01031603">
    <property type="protein sequence ID" value="GAH16033.1"/>
    <property type="molecule type" value="Genomic_DNA"/>
</dbReference>
<dbReference type="AlphaFoldDB" id="X1F5I8"/>
<dbReference type="PANTHER" id="PTHR11712:SF336">
    <property type="entry name" value="3-OXOACYL-[ACYL-CARRIER-PROTEIN] SYNTHASE, MITOCHONDRIAL"/>
    <property type="match status" value="1"/>
</dbReference>
<name>X1F5I8_9ZZZZ</name>
<dbReference type="InterPro" id="IPR020841">
    <property type="entry name" value="PKS_Beta-ketoAc_synthase_dom"/>
</dbReference>
<dbReference type="InterPro" id="IPR000794">
    <property type="entry name" value="Beta-ketoacyl_synthase"/>
</dbReference>
<dbReference type="Gene3D" id="3.40.47.10">
    <property type="match status" value="1"/>
</dbReference>
<dbReference type="PROSITE" id="PS00098">
    <property type="entry name" value="THIOLASE_1"/>
    <property type="match status" value="1"/>
</dbReference>
<dbReference type="Pfam" id="PF00109">
    <property type="entry name" value="ketoacyl-synt"/>
    <property type="match status" value="1"/>
</dbReference>